<dbReference type="InterPro" id="IPR021842">
    <property type="entry name" value="DUF3435"/>
</dbReference>
<organism evidence="1 2">
    <name type="scientific">Penicillium camemberti (strain FM 013)</name>
    <dbReference type="NCBI Taxonomy" id="1429867"/>
    <lineage>
        <taxon>Eukaryota</taxon>
        <taxon>Fungi</taxon>
        <taxon>Dikarya</taxon>
        <taxon>Ascomycota</taxon>
        <taxon>Pezizomycotina</taxon>
        <taxon>Eurotiomycetes</taxon>
        <taxon>Eurotiomycetidae</taxon>
        <taxon>Eurotiales</taxon>
        <taxon>Aspergillaceae</taxon>
        <taxon>Penicillium</taxon>
    </lineage>
</organism>
<reference evidence="1 2" key="1">
    <citation type="journal article" date="2014" name="Nat. Commun.">
        <title>Multiple recent horizontal transfers of a large genomic region in cheese making fungi.</title>
        <authorList>
            <person name="Cheeseman K."/>
            <person name="Ropars J."/>
            <person name="Renault P."/>
            <person name="Dupont J."/>
            <person name="Gouzy J."/>
            <person name="Branca A."/>
            <person name="Abraham A.L."/>
            <person name="Ceppi M."/>
            <person name="Conseiller E."/>
            <person name="Debuchy R."/>
            <person name="Malagnac F."/>
            <person name="Goarin A."/>
            <person name="Silar P."/>
            <person name="Lacoste S."/>
            <person name="Sallet E."/>
            <person name="Bensimon A."/>
            <person name="Giraud T."/>
            <person name="Brygoo Y."/>
        </authorList>
    </citation>
    <scope>NUCLEOTIDE SEQUENCE [LARGE SCALE GENOMIC DNA]</scope>
    <source>
        <strain evidence="2">FM 013</strain>
    </source>
</reference>
<name>A0A0G4PXU8_PENC3</name>
<evidence type="ECO:0000313" key="1">
    <source>
        <dbReference type="EMBL" id="CRL30959.1"/>
    </source>
</evidence>
<evidence type="ECO:0000313" key="2">
    <source>
        <dbReference type="Proteomes" id="UP000053732"/>
    </source>
</evidence>
<protein>
    <submittedName>
        <fullName evidence="1">Uncharacterized protein</fullName>
    </submittedName>
</protein>
<dbReference type="AlphaFoldDB" id="A0A0G4PXU8"/>
<dbReference type="EMBL" id="HG793198">
    <property type="protein sequence ID" value="CRL30959.1"/>
    <property type="molecule type" value="Genomic_DNA"/>
</dbReference>
<proteinExistence type="predicted"/>
<accession>A0A0G4PXU8</accession>
<dbReference type="Pfam" id="PF11917">
    <property type="entry name" value="DUF3435"/>
    <property type="match status" value="1"/>
</dbReference>
<dbReference type="STRING" id="1429867.A0A0G4PXU8"/>
<gene>
    <name evidence="1" type="ORF">PCAMFM013_S065g000009</name>
</gene>
<keyword evidence="2" id="KW-1185">Reference proteome</keyword>
<dbReference type="Proteomes" id="UP000053732">
    <property type="component" value="Unassembled WGS sequence"/>
</dbReference>
<sequence>MLVLSPYIFLLGILFRIGVFKSLLKDGPIMDCPEKLYRLWILDGLGEQELKLKDEILD</sequence>